<keyword evidence="2" id="KW-0808">Transferase</keyword>
<evidence type="ECO:0000313" key="3">
    <source>
        <dbReference type="Proteomes" id="UP000502035"/>
    </source>
</evidence>
<evidence type="ECO:0000313" key="2">
    <source>
        <dbReference type="EMBL" id="QIK75453.1"/>
    </source>
</evidence>
<evidence type="ECO:0000259" key="1">
    <source>
        <dbReference type="Pfam" id="PF08241"/>
    </source>
</evidence>
<accession>A0A6G7YF85</accession>
<keyword evidence="3" id="KW-1185">Reference proteome</keyword>
<proteinExistence type="predicted"/>
<dbReference type="InterPro" id="IPR029063">
    <property type="entry name" value="SAM-dependent_MTases_sf"/>
</dbReference>
<name>A0A6G7YF85_9ACTN</name>
<protein>
    <submittedName>
        <fullName evidence="2">Class I SAM-dependent methyltransferase</fullName>
    </submittedName>
</protein>
<dbReference type="RefSeq" id="WP_166317305.1">
    <property type="nucleotide sequence ID" value="NZ_CP049866.1"/>
</dbReference>
<dbReference type="KEGG" id="npi:G7071_08385"/>
<sequence length="220" mass="24650">MASGYEACYYTGVLGWVWGRVHAAMERRYRSLAGIGTVLELGAGHGQHAHFVKHPFDRYVASDLRAELVRIPEADPRFQVASVDASDLSQFGDGTIDRLVATCLLVHLPDPYAALGEWRRVLTDGGHATIYVPCEPSWLNRTARSGFIWPRARRHGAEDPELLAYQGHQVHYPAMRTFIDRTFAGDDVSRTRYPVPGLPWNLSLFEIVHVRKIGPQSEGN</sequence>
<gene>
    <name evidence="2" type="ORF">G7071_08385</name>
</gene>
<dbReference type="AlphaFoldDB" id="A0A6G7YF85"/>
<dbReference type="Proteomes" id="UP000502035">
    <property type="component" value="Chromosome"/>
</dbReference>
<dbReference type="EMBL" id="CP049866">
    <property type="protein sequence ID" value="QIK75453.1"/>
    <property type="molecule type" value="Genomic_DNA"/>
</dbReference>
<dbReference type="Gene3D" id="3.40.50.150">
    <property type="entry name" value="Vaccinia Virus protein VP39"/>
    <property type="match status" value="1"/>
</dbReference>
<organism evidence="2 3">
    <name type="scientific">Nocardioides piscis</name>
    <dbReference type="NCBI Taxonomy" id="2714938"/>
    <lineage>
        <taxon>Bacteria</taxon>
        <taxon>Bacillati</taxon>
        <taxon>Actinomycetota</taxon>
        <taxon>Actinomycetes</taxon>
        <taxon>Propionibacteriales</taxon>
        <taxon>Nocardioidaceae</taxon>
        <taxon>Nocardioides</taxon>
    </lineage>
</organism>
<dbReference type="CDD" id="cd02440">
    <property type="entry name" value="AdoMet_MTases"/>
    <property type="match status" value="1"/>
</dbReference>
<reference evidence="2 3" key="1">
    <citation type="submission" date="2020-03" db="EMBL/GenBank/DDBJ databases">
        <title>Nocardioides sp. nov., isolated from fish.</title>
        <authorList>
            <person name="Hyun D.-W."/>
            <person name="Bae J.-W."/>
        </authorList>
    </citation>
    <scope>NUCLEOTIDE SEQUENCE [LARGE SCALE GENOMIC DNA]</scope>
    <source>
        <strain evidence="2 3">HDW12A</strain>
    </source>
</reference>
<dbReference type="Pfam" id="PF08241">
    <property type="entry name" value="Methyltransf_11"/>
    <property type="match status" value="1"/>
</dbReference>
<feature type="domain" description="Methyltransferase type 11" evidence="1">
    <location>
        <begin position="39"/>
        <end position="128"/>
    </location>
</feature>
<dbReference type="GO" id="GO:0032259">
    <property type="term" value="P:methylation"/>
    <property type="evidence" value="ECO:0007669"/>
    <property type="project" value="UniProtKB-KW"/>
</dbReference>
<dbReference type="GO" id="GO:0008757">
    <property type="term" value="F:S-adenosylmethionine-dependent methyltransferase activity"/>
    <property type="evidence" value="ECO:0007669"/>
    <property type="project" value="InterPro"/>
</dbReference>
<dbReference type="SUPFAM" id="SSF53335">
    <property type="entry name" value="S-adenosyl-L-methionine-dependent methyltransferases"/>
    <property type="match status" value="1"/>
</dbReference>
<dbReference type="InterPro" id="IPR013216">
    <property type="entry name" value="Methyltransf_11"/>
</dbReference>
<keyword evidence="2" id="KW-0489">Methyltransferase</keyword>